<keyword evidence="9" id="KW-1185">Reference proteome</keyword>
<keyword evidence="5" id="KW-0378">Hydrolase</keyword>
<dbReference type="PANTHER" id="PTHR37984">
    <property type="entry name" value="PROTEIN CBG26694"/>
    <property type="match status" value="1"/>
</dbReference>
<gene>
    <name evidence="8" type="ORF">MCOR_47624</name>
</gene>
<evidence type="ECO:0000259" key="7">
    <source>
        <dbReference type="Pfam" id="PF17917"/>
    </source>
</evidence>
<keyword evidence="2" id="KW-0548">Nucleotidyltransferase</keyword>
<evidence type="ECO:0000256" key="5">
    <source>
        <dbReference type="ARBA" id="ARBA00022801"/>
    </source>
</evidence>
<evidence type="ECO:0000256" key="6">
    <source>
        <dbReference type="ARBA" id="ARBA00022918"/>
    </source>
</evidence>
<keyword evidence="3" id="KW-0540">Nuclease</keyword>
<protein>
    <recommendedName>
        <fullName evidence="7">Reverse transcriptase RNase H-like domain-containing protein</fullName>
    </recommendedName>
</protein>
<evidence type="ECO:0000256" key="4">
    <source>
        <dbReference type="ARBA" id="ARBA00022759"/>
    </source>
</evidence>
<dbReference type="Pfam" id="PF17917">
    <property type="entry name" value="RT_RNaseH"/>
    <property type="match status" value="1"/>
</dbReference>
<dbReference type="Proteomes" id="UP000507470">
    <property type="component" value="Unassembled WGS sequence"/>
</dbReference>
<accession>A0A6J8E496</accession>
<dbReference type="InterPro" id="IPR043502">
    <property type="entry name" value="DNA/RNA_pol_sf"/>
</dbReference>
<evidence type="ECO:0000256" key="1">
    <source>
        <dbReference type="ARBA" id="ARBA00022679"/>
    </source>
</evidence>
<dbReference type="InterPro" id="IPR041373">
    <property type="entry name" value="RT_RNaseH"/>
</dbReference>
<proteinExistence type="predicted"/>
<dbReference type="InterPro" id="IPR050951">
    <property type="entry name" value="Retrovirus_Pol_polyprotein"/>
</dbReference>
<dbReference type="GO" id="GO:0003964">
    <property type="term" value="F:RNA-directed DNA polymerase activity"/>
    <property type="evidence" value="ECO:0007669"/>
    <property type="project" value="UniProtKB-KW"/>
</dbReference>
<reference evidence="8 9" key="1">
    <citation type="submission" date="2020-06" db="EMBL/GenBank/DDBJ databases">
        <authorList>
            <person name="Li R."/>
            <person name="Bekaert M."/>
        </authorList>
    </citation>
    <scope>NUCLEOTIDE SEQUENCE [LARGE SCALE GENOMIC DNA]</scope>
    <source>
        <strain evidence="9">wild</strain>
    </source>
</reference>
<feature type="domain" description="Reverse transcriptase RNase H-like" evidence="7">
    <location>
        <begin position="30"/>
        <end position="132"/>
    </location>
</feature>
<organism evidence="8 9">
    <name type="scientific">Mytilus coruscus</name>
    <name type="common">Sea mussel</name>
    <dbReference type="NCBI Taxonomy" id="42192"/>
    <lineage>
        <taxon>Eukaryota</taxon>
        <taxon>Metazoa</taxon>
        <taxon>Spiralia</taxon>
        <taxon>Lophotrochozoa</taxon>
        <taxon>Mollusca</taxon>
        <taxon>Bivalvia</taxon>
        <taxon>Autobranchia</taxon>
        <taxon>Pteriomorphia</taxon>
        <taxon>Mytilida</taxon>
        <taxon>Mytiloidea</taxon>
        <taxon>Mytilidae</taxon>
        <taxon>Mytilinae</taxon>
        <taxon>Mytilus</taxon>
    </lineage>
</organism>
<dbReference type="Gene3D" id="3.10.20.370">
    <property type="match status" value="1"/>
</dbReference>
<dbReference type="FunFam" id="3.10.20.370:FF:000001">
    <property type="entry name" value="Retrovirus-related Pol polyprotein from transposon 17.6-like protein"/>
    <property type="match status" value="1"/>
</dbReference>
<dbReference type="GO" id="GO:0016787">
    <property type="term" value="F:hydrolase activity"/>
    <property type="evidence" value="ECO:0007669"/>
    <property type="project" value="UniProtKB-KW"/>
</dbReference>
<dbReference type="AlphaFoldDB" id="A0A6J8E496"/>
<keyword evidence="4" id="KW-0255">Endonuclease</keyword>
<dbReference type="PANTHER" id="PTHR37984:SF5">
    <property type="entry name" value="PROTEIN NYNRIN-LIKE"/>
    <property type="match status" value="1"/>
</dbReference>
<evidence type="ECO:0000256" key="3">
    <source>
        <dbReference type="ARBA" id="ARBA00022722"/>
    </source>
</evidence>
<dbReference type="OrthoDB" id="116078at2759"/>
<keyword evidence="6" id="KW-0695">RNA-directed DNA polymerase</keyword>
<dbReference type="CDD" id="cd09274">
    <property type="entry name" value="RNase_HI_RT_Ty3"/>
    <property type="match status" value="1"/>
</dbReference>
<dbReference type="GO" id="GO:0004519">
    <property type="term" value="F:endonuclease activity"/>
    <property type="evidence" value="ECO:0007669"/>
    <property type="project" value="UniProtKB-KW"/>
</dbReference>
<sequence>MSSLYGQKIVKQLSLKNALMSTPVLAYPNPQLPFILDTNASNVGIGAVLSQVQDGQEKAIAFGSKKLNKAQQRYNVMRRELLAVITFVNQFRHFLLGNKFLLGTDHNSLRWLFNFKDPQGQLARWHKVLSQYNFDIQHRAGIKHNNADALSRKDIDSFPIHEDKTDYDWTEFHYKVDNIKDIGRTNESIRAVTRSSTKQARKPAN</sequence>
<keyword evidence="1" id="KW-0808">Transferase</keyword>
<dbReference type="EMBL" id="CACVKT020008353">
    <property type="protein sequence ID" value="CAC5414888.1"/>
    <property type="molecule type" value="Genomic_DNA"/>
</dbReference>
<dbReference type="SUPFAM" id="SSF56672">
    <property type="entry name" value="DNA/RNA polymerases"/>
    <property type="match status" value="1"/>
</dbReference>
<evidence type="ECO:0000313" key="9">
    <source>
        <dbReference type="Proteomes" id="UP000507470"/>
    </source>
</evidence>
<name>A0A6J8E496_MYTCO</name>
<evidence type="ECO:0000256" key="2">
    <source>
        <dbReference type="ARBA" id="ARBA00022695"/>
    </source>
</evidence>
<evidence type="ECO:0000313" key="8">
    <source>
        <dbReference type="EMBL" id="CAC5414888.1"/>
    </source>
</evidence>